<evidence type="ECO:0000256" key="7">
    <source>
        <dbReference type="HAMAP-Rule" id="MF_01405"/>
    </source>
</evidence>
<dbReference type="RefSeq" id="WP_224005141.1">
    <property type="nucleotide sequence ID" value="NZ_CAJZAF010000024.1"/>
</dbReference>
<feature type="binding site" evidence="7">
    <location>
        <begin position="155"/>
        <end position="158"/>
    </location>
    <ligand>
        <name>substrate</name>
    </ligand>
</feature>
<sequence length="205" mass="21726">MQRLVLASNNAGKLREFGALLAPLGFDVVPQGELGVPEAEEPFATFVENALAKARHASLLAGMPALADDSGICVQALDGAPGVYSARYAQMAGKPKSDQANNLHLISQLAGKLNRRAHYYCVLVFVRHAADPCPIIAEGVWHGEVVDAPRGAGGFGYDPHFMLPDLGKTAAELPAEEKNAVSHRALALRSLVARLQAEGRGKVAR</sequence>
<comment type="function">
    <text evidence="7">Pyrophosphatase that catalyzes the hydrolysis of nucleoside triphosphates to their monophosphate derivatives, with a high preference for the non-canonical purine nucleotides XTP (xanthosine triphosphate), dITP (deoxyinosine triphosphate) and ITP. Seems to function as a house-cleaning enzyme that removes non-canonical purine nucleotides from the nucleotide pool, thus preventing their incorporation into DNA/RNA and avoiding chromosomal lesions.</text>
</comment>
<evidence type="ECO:0000256" key="2">
    <source>
        <dbReference type="ARBA" id="ARBA00022723"/>
    </source>
</evidence>
<dbReference type="InterPro" id="IPR020922">
    <property type="entry name" value="dITP/XTP_pyrophosphatase"/>
</dbReference>
<reference evidence="9 10" key="1">
    <citation type="submission" date="2021-08" db="EMBL/GenBank/DDBJ databases">
        <authorList>
            <person name="Peeters C."/>
        </authorList>
    </citation>
    <scope>NUCLEOTIDE SEQUENCE [LARGE SCALE GENOMIC DNA]</scope>
    <source>
        <strain evidence="9 10">LMG 23994</strain>
    </source>
</reference>
<feature type="binding site" evidence="7">
    <location>
        <position position="40"/>
    </location>
    <ligand>
        <name>Mg(2+)</name>
        <dbReference type="ChEBI" id="CHEBI:18420"/>
    </ligand>
</feature>
<comment type="caution">
    <text evidence="9">The sequence shown here is derived from an EMBL/GenBank/DDBJ whole genome shotgun (WGS) entry which is preliminary data.</text>
</comment>
<evidence type="ECO:0000256" key="8">
    <source>
        <dbReference type="RuleBase" id="RU003781"/>
    </source>
</evidence>
<feature type="binding site" evidence="7">
    <location>
        <position position="70"/>
    </location>
    <ligand>
        <name>substrate</name>
    </ligand>
</feature>
<keyword evidence="5 7" id="KW-0460">Magnesium</keyword>
<comment type="catalytic activity">
    <reaction evidence="7">
        <text>ITP + H2O = IMP + diphosphate + H(+)</text>
        <dbReference type="Rhea" id="RHEA:29399"/>
        <dbReference type="ChEBI" id="CHEBI:15377"/>
        <dbReference type="ChEBI" id="CHEBI:15378"/>
        <dbReference type="ChEBI" id="CHEBI:33019"/>
        <dbReference type="ChEBI" id="CHEBI:58053"/>
        <dbReference type="ChEBI" id="CHEBI:61402"/>
        <dbReference type="EC" id="3.6.1.66"/>
    </reaction>
</comment>
<evidence type="ECO:0000256" key="5">
    <source>
        <dbReference type="ARBA" id="ARBA00022842"/>
    </source>
</evidence>
<evidence type="ECO:0000256" key="6">
    <source>
        <dbReference type="ARBA" id="ARBA00023080"/>
    </source>
</evidence>
<dbReference type="PANTHER" id="PTHR11067:SF9">
    <property type="entry name" value="INOSINE TRIPHOSPHATE PYROPHOSPHATASE"/>
    <property type="match status" value="1"/>
</dbReference>
<dbReference type="HAMAP" id="MF_01405">
    <property type="entry name" value="Non_canon_purine_NTPase"/>
    <property type="match status" value="1"/>
</dbReference>
<accession>A0ABM8XGG0</accession>
<dbReference type="PROSITE" id="PS50096">
    <property type="entry name" value="IQ"/>
    <property type="match status" value="1"/>
</dbReference>
<evidence type="ECO:0000313" key="9">
    <source>
        <dbReference type="EMBL" id="CAG9179248.1"/>
    </source>
</evidence>
<comment type="catalytic activity">
    <reaction evidence="7">
        <text>dITP + H2O = dIMP + diphosphate + H(+)</text>
        <dbReference type="Rhea" id="RHEA:28342"/>
        <dbReference type="ChEBI" id="CHEBI:15377"/>
        <dbReference type="ChEBI" id="CHEBI:15378"/>
        <dbReference type="ChEBI" id="CHEBI:33019"/>
        <dbReference type="ChEBI" id="CHEBI:61194"/>
        <dbReference type="ChEBI" id="CHEBI:61382"/>
        <dbReference type="EC" id="3.6.1.66"/>
    </reaction>
</comment>
<dbReference type="EC" id="3.6.1.66" evidence="7"/>
<organism evidence="9 10">
    <name type="scientific">Cupriavidus pinatubonensis</name>
    <dbReference type="NCBI Taxonomy" id="248026"/>
    <lineage>
        <taxon>Bacteria</taxon>
        <taxon>Pseudomonadati</taxon>
        <taxon>Pseudomonadota</taxon>
        <taxon>Betaproteobacteria</taxon>
        <taxon>Burkholderiales</taxon>
        <taxon>Burkholderiaceae</taxon>
        <taxon>Cupriavidus</taxon>
    </lineage>
</organism>
<keyword evidence="10" id="KW-1185">Reference proteome</keyword>
<evidence type="ECO:0000256" key="1">
    <source>
        <dbReference type="ARBA" id="ARBA00008023"/>
    </source>
</evidence>
<proteinExistence type="inferred from homology"/>
<gene>
    <name evidence="9" type="primary">rdgB</name>
    <name evidence="9" type="ORF">LMG23994_04107</name>
</gene>
<comment type="catalytic activity">
    <reaction evidence="7">
        <text>XTP + H2O = XMP + diphosphate + H(+)</text>
        <dbReference type="Rhea" id="RHEA:28610"/>
        <dbReference type="ChEBI" id="CHEBI:15377"/>
        <dbReference type="ChEBI" id="CHEBI:15378"/>
        <dbReference type="ChEBI" id="CHEBI:33019"/>
        <dbReference type="ChEBI" id="CHEBI:57464"/>
        <dbReference type="ChEBI" id="CHEBI:61314"/>
        <dbReference type="EC" id="3.6.1.66"/>
    </reaction>
</comment>
<evidence type="ECO:0000256" key="4">
    <source>
        <dbReference type="ARBA" id="ARBA00022801"/>
    </source>
</evidence>
<comment type="similarity">
    <text evidence="1 7 8">Belongs to the HAM1 NTPase family.</text>
</comment>
<dbReference type="GO" id="GO:0036220">
    <property type="term" value="F:ITP diphosphatase activity"/>
    <property type="evidence" value="ECO:0007669"/>
    <property type="project" value="UniProtKB-EC"/>
</dbReference>
<name>A0ABM8XGG0_9BURK</name>
<feature type="binding site" evidence="7">
    <location>
        <position position="69"/>
    </location>
    <ligand>
        <name>Mg(2+)</name>
        <dbReference type="ChEBI" id="CHEBI:18420"/>
    </ligand>
</feature>
<evidence type="ECO:0000313" key="10">
    <source>
        <dbReference type="Proteomes" id="UP000701702"/>
    </source>
</evidence>
<dbReference type="InterPro" id="IPR029001">
    <property type="entry name" value="ITPase-like_fam"/>
</dbReference>
<dbReference type="PANTHER" id="PTHR11067">
    <property type="entry name" value="INOSINE TRIPHOSPHATE PYROPHOSPHATASE/HAM1 PROTEIN"/>
    <property type="match status" value="1"/>
</dbReference>
<keyword evidence="6 7" id="KW-0546">Nucleotide metabolism</keyword>
<dbReference type="CDD" id="cd00515">
    <property type="entry name" value="HAM1"/>
    <property type="match status" value="1"/>
</dbReference>
<dbReference type="NCBIfam" id="TIGR00042">
    <property type="entry name" value="RdgB/HAM1 family non-canonical purine NTP pyrophosphatase"/>
    <property type="match status" value="1"/>
</dbReference>
<feature type="binding site" evidence="7">
    <location>
        <begin position="183"/>
        <end position="184"/>
    </location>
    <ligand>
        <name>substrate</name>
    </ligand>
</feature>
<keyword evidence="2 7" id="KW-0479">Metal-binding</keyword>
<feature type="binding site" evidence="7">
    <location>
        <position position="178"/>
    </location>
    <ligand>
        <name>substrate</name>
    </ligand>
</feature>
<dbReference type="InterPro" id="IPR002637">
    <property type="entry name" value="RdgB/HAM1"/>
</dbReference>
<evidence type="ECO:0000256" key="3">
    <source>
        <dbReference type="ARBA" id="ARBA00022741"/>
    </source>
</evidence>
<dbReference type="EMBL" id="CAJZAF010000024">
    <property type="protein sequence ID" value="CAG9179248.1"/>
    <property type="molecule type" value="Genomic_DNA"/>
</dbReference>
<comment type="subunit">
    <text evidence="7">Homodimer.</text>
</comment>
<dbReference type="SUPFAM" id="SSF52972">
    <property type="entry name" value="ITPase-like"/>
    <property type="match status" value="1"/>
</dbReference>
<dbReference type="Gene3D" id="3.90.950.10">
    <property type="match status" value="1"/>
</dbReference>
<dbReference type="Pfam" id="PF01725">
    <property type="entry name" value="Ham1p_like"/>
    <property type="match status" value="1"/>
</dbReference>
<keyword evidence="3 7" id="KW-0547">Nucleotide-binding</keyword>
<feature type="binding site" evidence="7">
    <location>
        <begin position="8"/>
        <end position="13"/>
    </location>
    <ligand>
        <name>substrate</name>
    </ligand>
</feature>
<protein>
    <recommendedName>
        <fullName evidence="7">dITP/XTP pyrophosphatase</fullName>
        <ecNumber evidence="7">3.6.1.66</ecNumber>
    </recommendedName>
    <alternativeName>
        <fullName evidence="7">Non-canonical purine NTP pyrophosphatase</fullName>
    </alternativeName>
    <alternativeName>
        <fullName evidence="7">Non-standard purine NTP pyrophosphatase</fullName>
    </alternativeName>
    <alternativeName>
        <fullName evidence="7">Nucleoside-triphosphate diphosphatase</fullName>
    </alternativeName>
    <alternativeName>
        <fullName evidence="7">Nucleoside-triphosphate pyrophosphatase</fullName>
        <shortName evidence="7">NTPase</shortName>
    </alternativeName>
</protein>
<keyword evidence="4 7" id="KW-0378">Hydrolase</keyword>
<dbReference type="Proteomes" id="UP000701702">
    <property type="component" value="Unassembled WGS sequence"/>
</dbReference>
<feature type="active site" description="Proton acceptor" evidence="7">
    <location>
        <position position="69"/>
    </location>
</feature>
<comment type="cofactor">
    <cofactor evidence="7">
        <name>Mg(2+)</name>
        <dbReference type="ChEBI" id="CHEBI:18420"/>
    </cofactor>
    <text evidence="7">Binds 1 Mg(2+) ion per subunit.</text>
</comment>